<dbReference type="InterPro" id="IPR027417">
    <property type="entry name" value="P-loop_NTPase"/>
</dbReference>
<accession>A0A022QQP4</accession>
<dbReference type="SUPFAM" id="SSF52540">
    <property type="entry name" value="P-loop containing nucleoside triphosphate hydrolases"/>
    <property type="match status" value="1"/>
</dbReference>
<evidence type="ECO:0000313" key="6">
    <source>
        <dbReference type="Proteomes" id="UP000030748"/>
    </source>
</evidence>
<dbReference type="PANTHER" id="PTHR33463:SF209">
    <property type="entry name" value="DISEASE RESISTANCE PROTEIN RPS2-LIKE"/>
    <property type="match status" value="1"/>
</dbReference>
<dbReference type="SUPFAM" id="SSF52058">
    <property type="entry name" value="L domain-like"/>
    <property type="match status" value="1"/>
</dbReference>
<dbReference type="InterPro" id="IPR002182">
    <property type="entry name" value="NB-ARC"/>
</dbReference>
<comment type="similarity">
    <text evidence="1">Belongs to the disease resistance NB-LRR family.</text>
</comment>
<dbReference type="PANTHER" id="PTHR33463">
    <property type="entry name" value="NB-ARC DOMAIN-CONTAINING PROTEIN-RELATED"/>
    <property type="match status" value="1"/>
</dbReference>
<feature type="domain" description="NB-ARC" evidence="3">
    <location>
        <begin position="165"/>
        <end position="326"/>
    </location>
</feature>
<dbReference type="InterPro" id="IPR057135">
    <property type="entry name" value="At4g27190-like_LRR"/>
</dbReference>
<keyword evidence="2" id="KW-0611">Plant defense</keyword>
<proteinExistence type="inferred from homology"/>
<name>A0A022QQP4_ERYGU</name>
<dbReference type="Pfam" id="PF23247">
    <property type="entry name" value="LRR_RPS2"/>
    <property type="match status" value="1"/>
</dbReference>
<dbReference type="Gene3D" id="3.40.50.300">
    <property type="entry name" value="P-loop containing nucleotide triphosphate hydrolases"/>
    <property type="match status" value="1"/>
</dbReference>
<dbReference type="AlphaFoldDB" id="A0A022QQP4"/>
<reference evidence="5 6" key="1">
    <citation type="journal article" date="2013" name="Proc. Natl. Acad. Sci. U.S.A.">
        <title>Fine-scale variation in meiotic recombination in Mimulus inferred from population shotgun sequencing.</title>
        <authorList>
            <person name="Hellsten U."/>
            <person name="Wright K.M."/>
            <person name="Jenkins J."/>
            <person name="Shu S."/>
            <person name="Yuan Y."/>
            <person name="Wessler S.R."/>
            <person name="Schmutz J."/>
            <person name="Willis J.H."/>
            <person name="Rokhsar D.S."/>
        </authorList>
    </citation>
    <scope>NUCLEOTIDE SEQUENCE [LARGE SCALE GENOMIC DNA]</scope>
    <source>
        <strain evidence="6">cv. DUN x IM62</strain>
    </source>
</reference>
<dbReference type="PRINTS" id="PR00364">
    <property type="entry name" value="DISEASERSIST"/>
</dbReference>
<dbReference type="Pfam" id="PF00931">
    <property type="entry name" value="NB-ARC"/>
    <property type="match status" value="1"/>
</dbReference>
<feature type="domain" description="Disease resistance protein At4g27190-like leucine-rich repeats" evidence="4">
    <location>
        <begin position="849"/>
        <end position="970"/>
    </location>
</feature>
<keyword evidence="6" id="KW-1185">Reference proteome</keyword>
<evidence type="ECO:0000259" key="4">
    <source>
        <dbReference type="Pfam" id="PF23247"/>
    </source>
</evidence>
<evidence type="ECO:0000259" key="3">
    <source>
        <dbReference type="Pfam" id="PF00931"/>
    </source>
</evidence>
<evidence type="ECO:0000256" key="1">
    <source>
        <dbReference type="ARBA" id="ARBA00008894"/>
    </source>
</evidence>
<dbReference type="eggNOG" id="KOG4658">
    <property type="taxonomic scope" value="Eukaryota"/>
</dbReference>
<dbReference type="EMBL" id="KI631018">
    <property type="protein sequence ID" value="EYU31007.1"/>
    <property type="molecule type" value="Genomic_DNA"/>
</dbReference>
<organism evidence="5 6">
    <name type="scientific">Erythranthe guttata</name>
    <name type="common">Yellow monkey flower</name>
    <name type="synonym">Mimulus guttatus</name>
    <dbReference type="NCBI Taxonomy" id="4155"/>
    <lineage>
        <taxon>Eukaryota</taxon>
        <taxon>Viridiplantae</taxon>
        <taxon>Streptophyta</taxon>
        <taxon>Embryophyta</taxon>
        <taxon>Tracheophyta</taxon>
        <taxon>Spermatophyta</taxon>
        <taxon>Magnoliopsida</taxon>
        <taxon>eudicotyledons</taxon>
        <taxon>Gunneridae</taxon>
        <taxon>Pentapetalae</taxon>
        <taxon>asterids</taxon>
        <taxon>lamiids</taxon>
        <taxon>Lamiales</taxon>
        <taxon>Phrymaceae</taxon>
        <taxon>Erythranthe</taxon>
    </lineage>
</organism>
<dbReference type="STRING" id="4155.A0A022QQP4"/>
<evidence type="ECO:0000256" key="2">
    <source>
        <dbReference type="ARBA" id="ARBA00022821"/>
    </source>
</evidence>
<dbReference type="Gene3D" id="3.80.10.10">
    <property type="entry name" value="Ribonuclease Inhibitor"/>
    <property type="match status" value="2"/>
</dbReference>
<gene>
    <name evidence="5" type="ORF">MIMGU_mgv1a025937mg</name>
</gene>
<protein>
    <submittedName>
        <fullName evidence="5">Uncharacterized protein</fullName>
    </submittedName>
</protein>
<dbReference type="InterPro" id="IPR050905">
    <property type="entry name" value="Plant_NBS-LRR"/>
</dbReference>
<sequence length="983" mass="111184">MGFPLPVIDSVYTASKDLLVYVKSKNTLFRELNLNLSSLLTDLVTINSKRFEHDQKISLSALNLKKTGGFITLEEEADQIEKEFQILYLKHQEVCRLPSAATLHAASAQNSASTMPAMTDGVSLSIMNAIKEKDRKLSRFSKEFFNIARFSKDIVRLSRRTPREILRHVSDQGVKKIVVTGPAGVGKTSLLRGFNNQLKHLTMPKDDGTVDLELDLVIWVSVSRKDGVEEIQNAIVKRLHLQDCDGLSTKDKMDAISIFLNSRRYVVIIDEIHVHTNLDSVGLHDNHPNGTVVIATKSTSITQKVDVIIEVKRLSEDDSLILFRSIYGEIEEKNKQNAQLAVVSCGGIPHNIELVARFLQETNSFPNVINILGRADITQGNEKFSDAYFPIFENLPKDVQDCLFYCTVFPLNHRIPKEYLVECWWAEGLLDVEGLQRLRGGRLEGWRILNQLIGDYWLDSFSDEYVKMPILCRHMVKKWGDSQNRVVWVGDGRLPNQARWKKATRVRATSCSFEPDAESPATSNLTTLLLQDSPDLVQIKDSFFIGMKELAIFDLFKTGITSLPTSIFGLTNLVSLYVNGCYSLNELPAEIENLKKLELLDTRGSSIRSLPVEIGKMSSLRCLRVTLGTKGCNREMRQEKVIIPLEIIRGLGKLEELIIEIGCCNRSWSEIVDDVVEEISSLKILTTLHFHFPNVQTLQKFVTASISWKNIHTTWNVSTFHSFKFSVGCCEQVQYGELKVSQVLPQKHLILCNAKDISLIDEVVKQMSTFEVVNHSRIKSLSEFELDKATELKVCAVKDCKELLSIVDGDQINDMRGGIMEGVLQKLEKLHLFGLMSLQCIWKGEFFKMSIAKLKVLTLHDCPKLTDVLSVELARALLSLEHLRVDNCCILEQIIRVETSNNLADILPKLETLEVENLPNLKTICESYTINWTSLRRITIKDCKSLQSVPLTLITQQLTNAENLATISCEASWWNNIQLSEER</sequence>
<dbReference type="GO" id="GO:0043531">
    <property type="term" value="F:ADP binding"/>
    <property type="evidence" value="ECO:0007669"/>
    <property type="project" value="InterPro"/>
</dbReference>
<dbReference type="InterPro" id="IPR032675">
    <property type="entry name" value="LRR_dom_sf"/>
</dbReference>
<evidence type="ECO:0000313" key="5">
    <source>
        <dbReference type="EMBL" id="EYU31007.1"/>
    </source>
</evidence>
<dbReference type="Proteomes" id="UP000030748">
    <property type="component" value="Unassembled WGS sequence"/>
</dbReference>